<reference evidence="6" key="1">
    <citation type="submission" date="2018-08" db="EMBL/GenBank/DDBJ databases">
        <authorList>
            <person name="Rossello M."/>
        </authorList>
    </citation>
    <scope>NUCLEOTIDE SEQUENCE [LARGE SCALE GENOMIC DNA]</scope>
    <source>
        <strain evidence="6">cv. Chinese Spring</strain>
    </source>
</reference>
<dbReference type="Gene3D" id="3.40.50.2300">
    <property type="match status" value="1"/>
</dbReference>
<dbReference type="Pfam" id="PF16487">
    <property type="entry name" value="ArgoMid"/>
    <property type="match status" value="1"/>
</dbReference>
<dbReference type="FunFam" id="3.40.50.2300:FF:000110">
    <property type="entry name" value="Argonaute 10"/>
    <property type="match status" value="1"/>
</dbReference>
<feature type="domain" description="Piwi" evidence="5">
    <location>
        <begin position="696"/>
        <end position="1017"/>
    </location>
</feature>
<dbReference type="CDD" id="cd02846">
    <property type="entry name" value="PAZ_argonaute_like"/>
    <property type="match status" value="1"/>
</dbReference>
<dbReference type="InterPro" id="IPR032473">
    <property type="entry name" value="Argonaute_Mid_dom"/>
</dbReference>
<dbReference type="Pfam" id="PF16488">
    <property type="entry name" value="ArgoL2"/>
    <property type="match status" value="1"/>
</dbReference>
<feature type="compositionally biased region" description="Low complexity" evidence="3">
    <location>
        <begin position="126"/>
        <end position="137"/>
    </location>
</feature>
<dbReference type="GeneID" id="123113746"/>
<dbReference type="SMR" id="A0A3B6LVF6"/>
<gene>
    <name evidence="6" type="primary">LOC123113746</name>
</gene>
<dbReference type="InterPro" id="IPR003100">
    <property type="entry name" value="PAZ_dom"/>
</dbReference>
<dbReference type="InterPro" id="IPR036397">
    <property type="entry name" value="RNaseH_sf"/>
</dbReference>
<dbReference type="InterPro" id="IPR014811">
    <property type="entry name" value="ArgoL1"/>
</dbReference>
<dbReference type="SMART" id="SM00949">
    <property type="entry name" value="PAZ"/>
    <property type="match status" value="1"/>
</dbReference>
<dbReference type="InterPro" id="IPR012337">
    <property type="entry name" value="RNaseH-like_sf"/>
</dbReference>
<dbReference type="InterPro" id="IPR032474">
    <property type="entry name" value="Argonaute_N"/>
</dbReference>
<evidence type="ECO:0000256" key="3">
    <source>
        <dbReference type="SAM" id="MobiDB-lite"/>
    </source>
</evidence>
<feature type="compositionally biased region" description="Gly residues" evidence="3">
    <location>
        <begin position="1"/>
        <end position="36"/>
    </location>
</feature>
<dbReference type="Gramene" id="TraesARI7B03G04303100.1">
    <property type="protein sequence ID" value="TraesARI7B03G04303100.1"/>
    <property type="gene ID" value="TraesARI7B03G04303100"/>
</dbReference>
<feature type="region of interest" description="Disordered" evidence="3">
    <location>
        <begin position="1"/>
        <end position="56"/>
    </location>
</feature>
<dbReference type="RefSeq" id="XP_044390992.1">
    <property type="nucleotide sequence ID" value="XM_044535057.1"/>
</dbReference>
<dbReference type="GO" id="GO:0005737">
    <property type="term" value="C:cytoplasm"/>
    <property type="evidence" value="ECO:0000318"/>
    <property type="project" value="GO_Central"/>
</dbReference>
<dbReference type="Gene3D" id="3.30.420.10">
    <property type="entry name" value="Ribonuclease H-like superfamily/Ribonuclease H"/>
    <property type="match status" value="1"/>
</dbReference>
<evidence type="ECO:0000259" key="4">
    <source>
        <dbReference type="PROSITE" id="PS50821"/>
    </source>
</evidence>
<dbReference type="SUPFAM" id="SSF101690">
    <property type="entry name" value="PAZ domain"/>
    <property type="match status" value="1"/>
</dbReference>
<dbReference type="Gramene" id="TraesCS5B02G451400.2">
    <property type="protein sequence ID" value="TraesCS5B02G451400.2"/>
    <property type="gene ID" value="TraesCS5B02G451400"/>
</dbReference>
<evidence type="ECO:0000259" key="5">
    <source>
        <dbReference type="PROSITE" id="PS50822"/>
    </source>
</evidence>
<dbReference type="EnsemblPlants" id="TraesCS5B02G451400.2">
    <property type="protein sequence ID" value="TraesCS5B02G451400.2"/>
    <property type="gene ID" value="TraesCS5B02G451400"/>
</dbReference>
<dbReference type="SUPFAM" id="SSF53098">
    <property type="entry name" value="Ribonuclease H-like"/>
    <property type="match status" value="1"/>
</dbReference>
<evidence type="ECO:0000256" key="2">
    <source>
        <dbReference type="ARBA" id="ARBA00023158"/>
    </source>
</evidence>
<evidence type="ECO:0000313" key="7">
    <source>
        <dbReference type="Proteomes" id="UP000019116"/>
    </source>
</evidence>
<dbReference type="PANTHER" id="PTHR22891">
    <property type="entry name" value="EUKARYOTIC TRANSLATION INITIATION FACTOR 2C"/>
    <property type="match status" value="1"/>
</dbReference>
<accession>A0A3B6LVF6</accession>
<dbReference type="GO" id="GO:0005634">
    <property type="term" value="C:nucleus"/>
    <property type="evidence" value="ECO:0000318"/>
    <property type="project" value="GO_Central"/>
</dbReference>
<name>A0A3B6LVF6_WHEAT</name>
<feature type="compositionally biased region" description="Pro residues" evidence="3">
    <location>
        <begin position="41"/>
        <end position="53"/>
    </location>
</feature>
<dbReference type="GO" id="GO:0004521">
    <property type="term" value="F:RNA endonuclease activity"/>
    <property type="evidence" value="ECO:0000318"/>
    <property type="project" value="GO_Central"/>
</dbReference>
<proteinExistence type="inferred from homology"/>
<dbReference type="InterPro" id="IPR032472">
    <property type="entry name" value="ArgoL2"/>
</dbReference>
<organism evidence="6">
    <name type="scientific">Triticum aestivum</name>
    <name type="common">Wheat</name>
    <dbReference type="NCBI Taxonomy" id="4565"/>
    <lineage>
        <taxon>Eukaryota</taxon>
        <taxon>Viridiplantae</taxon>
        <taxon>Streptophyta</taxon>
        <taxon>Embryophyta</taxon>
        <taxon>Tracheophyta</taxon>
        <taxon>Spermatophyta</taxon>
        <taxon>Magnoliopsida</taxon>
        <taxon>Liliopsida</taxon>
        <taxon>Poales</taxon>
        <taxon>Poaceae</taxon>
        <taxon>BOP clade</taxon>
        <taxon>Pooideae</taxon>
        <taxon>Triticodae</taxon>
        <taxon>Triticeae</taxon>
        <taxon>Triticinae</taxon>
        <taxon>Triticum</taxon>
    </lineage>
</organism>
<dbReference type="Gramene" id="TraesCS5B03G1107400.2">
    <property type="protein sequence ID" value="TraesCS5B03G1107400.2.CDS"/>
    <property type="gene ID" value="TraesCS5B03G1107400"/>
</dbReference>
<dbReference type="CDD" id="cd04657">
    <property type="entry name" value="Piwi_ago-like"/>
    <property type="match status" value="1"/>
</dbReference>
<dbReference type="Pfam" id="PF02170">
    <property type="entry name" value="PAZ"/>
    <property type="match status" value="1"/>
</dbReference>
<keyword evidence="2" id="KW-0943">RNA-mediated gene silencing</keyword>
<dbReference type="Pfam" id="PF16486">
    <property type="entry name" value="ArgoN"/>
    <property type="match status" value="1"/>
</dbReference>
<dbReference type="PROSITE" id="PS50821">
    <property type="entry name" value="PAZ"/>
    <property type="match status" value="1"/>
</dbReference>
<dbReference type="Gene3D" id="2.170.260.10">
    <property type="entry name" value="paz domain"/>
    <property type="match status" value="1"/>
</dbReference>
<dbReference type="FunFam" id="2.170.260.10:FF:000001">
    <property type="entry name" value="Protein argonaute-2"/>
    <property type="match status" value="1"/>
</dbReference>
<dbReference type="SMART" id="SM01163">
    <property type="entry name" value="DUF1785"/>
    <property type="match status" value="1"/>
</dbReference>
<dbReference type="SMART" id="SM00950">
    <property type="entry name" value="Piwi"/>
    <property type="match status" value="1"/>
</dbReference>
<evidence type="ECO:0000256" key="1">
    <source>
        <dbReference type="ARBA" id="ARBA00008201"/>
    </source>
</evidence>
<dbReference type="KEGG" id="taes:123113746"/>
<sequence length="1060" mass="117212">MAYRGGGGRGGGRGDQQYGGGRGAPAGGGRGGGRGPTGFVWPPPGAPSAPRPAGPAQYAPAVAVYHNPNATGPHQGAYQHGVVVRNPAPAPYAAVRAPSPTPVTIRAPSPTPATIRAPAPTPSPAARPFQPARVSAPAPAPPTPAAVAKELEQKLFVTETALAPPAAAAAAAVAATQPEEEKAPEVDLAPVSKKGLAHPARPGAGTVGKKVMIRANHFLVNVADNNLFHYDVSINPESKSRAVNREVLSELIKLHGKTSLGGKLPAYDGRKSLYTAGSLPFESEEFSVTLVDPEKKDKEKAEREYKITIRIAGRTDLYHLQQFLKGRQRDMPQETIQVLDVVLRESPSWNYVTVSRSFFSTTFGHRGDIGEGLECWRGYYQSLRPTQMGLSLNIDISATSFFKPVTVVQFVLEFLNLRDTSRPLTDRDRVKIKKALRGVRVETNHQEDQIRRYKITGITPVPMSQLIFPVDERGTRMSVVHYFMQRYNYNLQYTSWPCLQSGSDARPVYLPMEVCKIVEGQRYSKKLNDKQVTNILRATCQRPQQREQSIREMVLHNKYAEDKFAQEFGINVCSDLVSVPARVLPPPMLRYHDSGKEKTCAPSVGQWNMINKKMINGGIIDNWACVSFSRMRPEEVHRFCCDLIQMCNMTGMSVNPRPLVDNRSASPNHIENALRDVYRRTTEMLSKQGHEKQLQLLIVILPEVSGSYGKIKKICETDLGIVSQCCLPRHAARPNKQYMENVALKINVKVGGRNTVLERAFVRNGIPFVSEVPTIIFGADVTHPPPGEDSASSIAAVVASMDWPEITKYRGLVSAQPHRQEIIEDLFSVSKDPQRGNVNGGMIRELLIAFRRKTGRRPERILFYRDGVSEGQFSHVLLHEMDAIRKACASLEEGYMPPVTFVVVQKRHHTRLFPEVHGRRDMTDKSGNILPGTVVDLMICHPTEFDFYLCSHAGIQGTSRPTHYHVLYDENHFTADALQSLTNNLCYTYARCTRAVSVVPPAYYAHLAAFRARYYVEGDSSDGGSTPGSSGQAAIAREGPVEVRQLPKIKDNVKDVMFYC</sequence>
<dbReference type="STRING" id="4565.A0A3B6LVF6"/>
<dbReference type="Proteomes" id="UP000019116">
    <property type="component" value="Chromosome 5B"/>
</dbReference>
<dbReference type="FunFam" id="3.30.420.10:FF:000013">
    <property type="entry name" value="protein argonaute 10-like"/>
    <property type="match status" value="1"/>
</dbReference>
<evidence type="ECO:0000313" key="6">
    <source>
        <dbReference type="EnsemblPlants" id="TraesCS5B02G451400.2"/>
    </source>
</evidence>
<keyword evidence="7" id="KW-1185">Reference proteome</keyword>
<dbReference type="Gramene" id="TraesJAG5B03G02979630.2">
    <property type="protein sequence ID" value="TraesJAG5B03G02979630.2"/>
    <property type="gene ID" value="TraesJAG5B03G02979630"/>
</dbReference>
<feature type="region of interest" description="Disordered" evidence="3">
    <location>
        <begin position="119"/>
        <end position="144"/>
    </location>
</feature>
<dbReference type="InterPro" id="IPR036085">
    <property type="entry name" value="PAZ_dom_sf"/>
</dbReference>
<dbReference type="AlphaFoldDB" id="A0A3B6LVF6"/>
<feature type="domain" description="PAZ" evidence="4">
    <location>
        <begin position="406"/>
        <end position="519"/>
    </location>
</feature>
<dbReference type="GO" id="GO:0031047">
    <property type="term" value="P:regulatory ncRNA-mediated gene silencing"/>
    <property type="evidence" value="ECO:0000318"/>
    <property type="project" value="GO_Central"/>
</dbReference>
<dbReference type="Pfam" id="PF08699">
    <property type="entry name" value="ArgoL1"/>
    <property type="match status" value="1"/>
</dbReference>
<reference evidence="6" key="2">
    <citation type="submission" date="2018-10" db="UniProtKB">
        <authorList>
            <consortium name="EnsemblPlants"/>
        </authorList>
    </citation>
    <scope>IDENTIFICATION</scope>
</reference>
<comment type="similarity">
    <text evidence="1">Belongs to the argonaute family. Ago subfamily.</text>
</comment>
<dbReference type="InterPro" id="IPR003165">
    <property type="entry name" value="Piwi"/>
</dbReference>
<protein>
    <submittedName>
        <fullName evidence="6">Uncharacterized protein</fullName>
    </submittedName>
</protein>
<dbReference type="PROSITE" id="PS50822">
    <property type="entry name" value="PIWI"/>
    <property type="match status" value="1"/>
</dbReference>
<dbReference type="Pfam" id="PF02171">
    <property type="entry name" value="Piwi"/>
    <property type="match status" value="1"/>
</dbReference>
<dbReference type="InterPro" id="IPR045246">
    <property type="entry name" value="Piwi_ago-like"/>
</dbReference>
<dbReference type="GO" id="GO:0003723">
    <property type="term" value="F:RNA binding"/>
    <property type="evidence" value="ECO:0000318"/>
    <property type="project" value="GO_Central"/>
</dbReference>